<organism evidence="1 2">
    <name type="scientific">Bosea eneae</name>
    <dbReference type="NCBI Taxonomy" id="151454"/>
    <lineage>
        <taxon>Bacteria</taxon>
        <taxon>Pseudomonadati</taxon>
        <taxon>Pseudomonadota</taxon>
        <taxon>Alphaproteobacteria</taxon>
        <taxon>Hyphomicrobiales</taxon>
        <taxon>Boseaceae</taxon>
        <taxon>Bosea</taxon>
    </lineage>
</organism>
<protein>
    <submittedName>
        <fullName evidence="1">Helix-turn-helix domain-containing protein</fullName>
    </submittedName>
</protein>
<dbReference type="CDD" id="cd00093">
    <property type="entry name" value="HTH_XRE"/>
    <property type="match status" value="1"/>
</dbReference>
<keyword evidence="2" id="KW-1185">Reference proteome</keyword>
<gene>
    <name evidence="1" type="ORF">ACFPOB_15945</name>
</gene>
<dbReference type="Pfam" id="PF13560">
    <property type="entry name" value="HTH_31"/>
    <property type="match status" value="1"/>
</dbReference>
<dbReference type="EMBL" id="JBHSLW010000025">
    <property type="protein sequence ID" value="MFC5421050.1"/>
    <property type="molecule type" value="Genomic_DNA"/>
</dbReference>
<dbReference type="Proteomes" id="UP001596053">
    <property type="component" value="Unassembled WGS sequence"/>
</dbReference>
<dbReference type="RefSeq" id="WP_377799396.1">
    <property type="nucleotide sequence ID" value="NZ_JBHSLW010000025.1"/>
</dbReference>
<dbReference type="InterPro" id="IPR001387">
    <property type="entry name" value="Cro/C1-type_HTH"/>
</dbReference>
<reference evidence="2" key="1">
    <citation type="journal article" date="2019" name="Int. J. Syst. Evol. Microbiol.">
        <title>The Global Catalogue of Microorganisms (GCM) 10K type strain sequencing project: providing services to taxonomists for standard genome sequencing and annotation.</title>
        <authorList>
            <consortium name="The Broad Institute Genomics Platform"/>
            <consortium name="The Broad Institute Genome Sequencing Center for Infectious Disease"/>
            <person name="Wu L."/>
            <person name="Ma J."/>
        </authorList>
    </citation>
    <scope>NUCLEOTIDE SEQUENCE [LARGE SCALE GENOMIC DNA]</scope>
    <source>
        <strain evidence="2">NCAIM B.01391</strain>
    </source>
</reference>
<proteinExistence type="predicted"/>
<evidence type="ECO:0000313" key="1">
    <source>
        <dbReference type="EMBL" id="MFC5421050.1"/>
    </source>
</evidence>
<dbReference type="InterPro" id="IPR010982">
    <property type="entry name" value="Lambda_DNA-bd_dom_sf"/>
</dbReference>
<comment type="caution">
    <text evidence="1">The sequence shown here is derived from an EMBL/GenBank/DDBJ whole genome shotgun (WGS) entry which is preliminary data.</text>
</comment>
<name>A0ABW0IVN5_9HYPH</name>
<sequence>MLPQEWRRASGLSQAEVAKLLGLEGKNPSRTWQRYETGERQPRPNVIVAVERISKGKVTARSWEMVRTQREKAA</sequence>
<dbReference type="Gene3D" id="1.10.260.40">
    <property type="entry name" value="lambda repressor-like DNA-binding domains"/>
    <property type="match status" value="1"/>
</dbReference>
<accession>A0ABW0IVN5</accession>
<evidence type="ECO:0000313" key="2">
    <source>
        <dbReference type="Proteomes" id="UP001596053"/>
    </source>
</evidence>
<dbReference type="SUPFAM" id="SSF47413">
    <property type="entry name" value="lambda repressor-like DNA-binding domains"/>
    <property type="match status" value="1"/>
</dbReference>